<dbReference type="PANTHER" id="PTHR22642:SF2">
    <property type="entry name" value="PROTEIN LONG AFTER FAR-RED 3"/>
    <property type="match status" value="1"/>
</dbReference>
<dbReference type="STRING" id="1227496.C489_00266"/>
<dbReference type="AlphaFoldDB" id="L9YD02"/>
<feature type="region of interest" description="Disordered" evidence="1">
    <location>
        <begin position="304"/>
        <end position="331"/>
    </location>
</feature>
<dbReference type="Pfam" id="PF07969">
    <property type="entry name" value="Amidohydro_3"/>
    <property type="match status" value="1"/>
</dbReference>
<dbReference type="SUPFAM" id="SSF51556">
    <property type="entry name" value="Metallo-dependent hydrolases"/>
    <property type="match status" value="1"/>
</dbReference>
<evidence type="ECO:0000259" key="2">
    <source>
        <dbReference type="Pfam" id="PF07969"/>
    </source>
</evidence>
<evidence type="ECO:0000256" key="1">
    <source>
        <dbReference type="SAM" id="MobiDB-lite"/>
    </source>
</evidence>
<proteinExistence type="predicted"/>
<dbReference type="Gene3D" id="3.10.310.70">
    <property type="match status" value="1"/>
</dbReference>
<keyword evidence="3" id="KW-0378">Hydrolase</keyword>
<dbReference type="SUPFAM" id="SSF51338">
    <property type="entry name" value="Composite domain of metallo-dependent hydrolases"/>
    <property type="match status" value="1"/>
</dbReference>
<organism evidence="3 4">
    <name type="scientific">Natrinema versiforme JCM 10478</name>
    <dbReference type="NCBI Taxonomy" id="1227496"/>
    <lineage>
        <taxon>Archaea</taxon>
        <taxon>Methanobacteriati</taxon>
        <taxon>Methanobacteriota</taxon>
        <taxon>Stenosarchaea group</taxon>
        <taxon>Halobacteria</taxon>
        <taxon>Halobacteriales</taxon>
        <taxon>Natrialbaceae</taxon>
        <taxon>Natrinema</taxon>
    </lineage>
</organism>
<comment type="caution">
    <text evidence="3">The sequence shown here is derived from an EMBL/GenBank/DDBJ whole genome shotgun (WGS) entry which is preliminary data.</text>
</comment>
<reference evidence="3 4" key="1">
    <citation type="journal article" date="2014" name="PLoS Genet.">
        <title>Phylogenetically driven sequencing of extremely halophilic archaea reveals strategies for static and dynamic osmo-response.</title>
        <authorList>
            <person name="Becker E.A."/>
            <person name="Seitzer P.M."/>
            <person name="Tritt A."/>
            <person name="Larsen D."/>
            <person name="Krusor M."/>
            <person name="Yao A.I."/>
            <person name="Wu D."/>
            <person name="Madern D."/>
            <person name="Eisen J.A."/>
            <person name="Darling A.E."/>
            <person name="Facciotti M.T."/>
        </authorList>
    </citation>
    <scope>NUCLEOTIDE SEQUENCE [LARGE SCALE GENOMIC DNA]</scope>
    <source>
        <strain evidence="3 4">JCM 10478</strain>
    </source>
</reference>
<sequence length="544" mass="58997">MTAAADLLLVNGEVHTLTEPDTVSEAVAIRDGEIVRLGDTFEIEFLAGVETDVIDCEGRVVLPGFIDAHTHMEQLGQHLVHADLSAADSAADCIRRLRELAADDPDREWLLGFGYDESEWTGTGTETRTGPKTDPAPLTRADLDRVSEDRPVVAMRVDLHTASLNTVALERLAGELPDADLRDENGEPTGIAVEDAAEAVRKRLTADREEMREVLEAATRDAVERGVTGVHDKIRGSVAPRVYRDMAADGDLPLRVRIDYWSDHLEALTEVGLGTNDGTSRVRTGAIKSFSDGSFGSRTAKLREPYADAGGDNNDDRADGDPDESEGGERGQWVVAPDDLAALVEQADAEGFQLCVHAIGDEAIEETLSALEATADPGGSRHRIEHAELATDDHLERMAAAGIAASMQPNFHRWAGDGGLYERRLGERRRDRTNRFRRVLEAGVPLAFGSDCMPLDPLLGVHHAVNAPTDAQRLSVTEALRAYTAGAAYAGFDEDRFGTIEPGKRGDLVVLEESPWDRADRIDEIEVALTIVDGEVVFEAESMA</sequence>
<dbReference type="Gene3D" id="3.20.20.140">
    <property type="entry name" value="Metal-dependent hydrolases"/>
    <property type="match status" value="1"/>
</dbReference>
<dbReference type="RefSeq" id="WP_006429068.1">
    <property type="nucleotide sequence ID" value="NZ_AOID01000002.1"/>
</dbReference>
<evidence type="ECO:0000313" key="3">
    <source>
        <dbReference type="EMBL" id="ELY71491.1"/>
    </source>
</evidence>
<protein>
    <submittedName>
        <fullName evidence="3">Amidohydrolase</fullName>
    </submittedName>
</protein>
<dbReference type="InterPro" id="IPR013108">
    <property type="entry name" value="Amidohydro_3"/>
</dbReference>
<dbReference type="Proteomes" id="UP000011632">
    <property type="component" value="Unassembled WGS sequence"/>
</dbReference>
<dbReference type="GO" id="GO:0016810">
    <property type="term" value="F:hydrolase activity, acting on carbon-nitrogen (but not peptide) bonds"/>
    <property type="evidence" value="ECO:0007669"/>
    <property type="project" value="InterPro"/>
</dbReference>
<dbReference type="PANTHER" id="PTHR22642">
    <property type="entry name" value="IMIDAZOLONEPROPIONASE"/>
    <property type="match status" value="1"/>
</dbReference>
<dbReference type="OrthoDB" id="24954at2157"/>
<dbReference type="PATRIC" id="fig|1227496.3.peg.52"/>
<name>L9YD02_9EURY</name>
<accession>L9YD02</accession>
<evidence type="ECO:0000313" key="4">
    <source>
        <dbReference type="Proteomes" id="UP000011632"/>
    </source>
</evidence>
<dbReference type="InterPro" id="IPR033932">
    <property type="entry name" value="YtcJ-like"/>
</dbReference>
<dbReference type="InterPro" id="IPR032466">
    <property type="entry name" value="Metal_Hydrolase"/>
</dbReference>
<dbReference type="InterPro" id="IPR011059">
    <property type="entry name" value="Metal-dep_hydrolase_composite"/>
</dbReference>
<dbReference type="Gene3D" id="2.30.40.10">
    <property type="entry name" value="Urease, subunit C, domain 1"/>
    <property type="match status" value="1"/>
</dbReference>
<dbReference type="EMBL" id="AOID01000002">
    <property type="protein sequence ID" value="ELY71491.1"/>
    <property type="molecule type" value="Genomic_DNA"/>
</dbReference>
<feature type="domain" description="Amidohydrolase 3" evidence="2">
    <location>
        <begin position="52"/>
        <end position="538"/>
    </location>
</feature>
<gene>
    <name evidence="3" type="ORF">C489_00266</name>
</gene>
<keyword evidence="4" id="KW-1185">Reference proteome</keyword>
<dbReference type="CDD" id="cd01300">
    <property type="entry name" value="YtcJ_like"/>
    <property type="match status" value="1"/>
</dbReference>